<accession>A0A420N1P4</accession>
<dbReference type="EMBL" id="MRCX01000074">
    <property type="protein sequence ID" value="RKK74185.1"/>
    <property type="molecule type" value="Genomic_DNA"/>
</dbReference>
<protein>
    <submittedName>
        <fullName evidence="2">Uncharacterized protein</fullName>
    </submittedName>
</protein>
<gene>
    <name evidence="2" type="ORF">BFJ69_g8635</name>
</gene>
<dbReference type="Proteomes" id="UP000285084">
    <property type="component" value="Unassembled WGS sequence"/>
</dbReference>
<evidence type="ECO:0000313" key="3">
    <source>
        <dbReference type="Proteomes" id="UP000285084"/>
    </source>
</evidence>
<keyword evidence="1" id="KW-1133">Transmembrane helix</keyword>
<name>A0A420N1P4_FUSOX</name>
<sequence>MSGTTQENIDPVGSPEKTHLVPRVAANQRDDHNLCFLSLEIVDRCQPHGAAQRPLSHWILIRGVFFAFAFLVRILRIFTLDGYLNLSTKSMRQCTKLASIWGQQSDILRFVFALSN</sequence>
<evidence type="ECO:0000313" key="2">
    <source>
        <dbReference type="EMBL" id="RKK74185.1"/>
    </source>
</evidence>
<dbReference type="AlphaFoldDB" id="A0A420N1P4"/>
<keyword evidence="1" id="KW-0812">Transmembrane</keyword>
<organism evidence="2 3">
    <name type="scientific">Fusarium oxysporum</name>
    <name type="common">Fusarium vascular wilt</name>
    <dbReference type="NCBI Taxonomy" id="5507"/>
    <lineage>
        <taxon>Eukaryota</taxon>
        <taxon>Fungi</taxon>
        <taxon>Dikarya</taxon>
        <taxon>Ascomycota</taxon>
        <taxon>Pezizomycotina</taxon>
        <taxon>Sordariomycetes</taxon>
        <taxon>Hypocreomycetidae</taxon>
        <taxon>Hypocreales</taxon>
        <taxon>Nectriaceae</taxon>
        <taxon>Fusarium</taxon>
        <taxon>Fusarium oxysporum species complex</taxon>
    </lineage>
</organism>
<evidence type="ECO:0000256" key="1">
    <source>
        <dbReference type="SAM" id="Phobius"/>
    </source>
</evidence>
<comment type="caution">
    <text evidence="2">The sequence shown here is derived from an EMBL/GenBank/DDBJ whole genome shotgun (WGS) entry which is preliminary data.</text>
</comment>
<reference evidence="2 3" key="1">
    <citation type="journal article" date="2018" name="Sci. Rep.">
        <title>Characterisation of pathogen-specific regions and novel effector candidates in Fusarium oxysporum f. sp. cepae.</title>
        <authorList>
            <person name="Armitage A.D."/>
            <person name="Taylor A."/>
            <person name="Sobczyk M.K."/>
            <person name="Baxter L."/>
            <person name="Greenfield B.P."/>
            <person name="Bates H.J."/>
            <person name="Wilson F."/>
            <person name="Jackson A.C."/>
            <person name="Ott S."/>
            <person name="Harrison R.J."/>
            <person name="Clarkson J.P."/>
        </authorList>
    </citation>
    <scope>NUCLEOTIDE SEQUENCE [LARGE SCALE GENOMIC DNA]</scope>
    <source>
        <strain evidence="2 3">Fo_A13</strain>
    </source>
</reference>
<keyword evidence="1" id="KW-0472">Membrane</keyword>
<proteinExistence type="predicted"/>
<feature type="transmembrane region" description="Helical" evidence="1">
    <location>
        <begin position="59"/>
        <end position="78"/>
    </location>
</feature>